<keyword evidence="3" id="KW-1133">Transmembrane helix</keyword>
<dbReference type="Pfam" id="PF13704">
    <property type="entry name" value="Glyco_tranf_2_4"/>
    <property type="match status" value="1"/>
</dbReference>
<dbReference type="PANTHER" id="PTHR21461:SF69">
    <property type="entry name" value="GLYCOSYLTRANSFERASE FAMILY 92 PROTEIN"/>
    <property type="match status" value="1"/>
</dbReference>
<dbReference type="CDD" id="cd00761">
    <property type="entry name" value="Glyco_tranf_GTA_type"/>
    <property type="match status" value="1"/>
</dbReference>
<dbReference type="SUPFAM" id="SSF53448">
    <property type="entry name" value="Nucleotide-diphospho-sugar transferases"/>
    <property type="match status" value="1"/>
</dbReference>
<gene>
    <name evidence="4" type="ORF">RF55_18583</name>
</gene>
<evidence type="ECO:0000256" key="3">
    <source>
        <dbReference type="ARBA" id="ARBA00022989"/>
    </source>
</evidence>
<sequence length="493" mass="56781">MSQNVAICLFVKDEFSDIAGWIAWHAALGVKTFFIYDDHSTDGTWDILQAAAKCYDLRLRRTDPFKVPHFADRQRDAYMQTAQEAKGEFDWLGFLDGDEYLYLRHFDKVTDFLEHFSHADAIGFSWRIYGSSGRVVRPRISIIEAFTHHSTKDFSDNAHIKSFIRPHKMGPKWIDPHCFDIPQENYVAPSGKFLKIFGPRQEVEWSDGFVMHFICRSMEHYVQRVKRRLDTDIADSTDPWHYYDRNDLYETEPLRLLGKMREMLAPIQGEALKMAIQKLKDLPITPDSKLYSKKASEHKVTLFKIITHTKTELYYAPQLSQAVHCTPEIAEKNHFTPIFGMIDSQTKPLLMLFVEEDPSCSLLTIPQDTRSTAKLLYRIIPQKDGNIGLANPRTKQFICFLPVDEAGIGRLEANRDQAHDWEKASLKIAPDAIAPFTLEALPFNVTDKISAHAVLNWIKTASALPHEETFLRVFYCLSPHVQQEILNYVPGLL</sequence>
<comment type="subcellular location">
    <subcellularLocation>
        <location evidence="1">Membrane</location>
        <topology evidence="1">Single-pass membrane protein</topology>
    </subcellularLocation>
</comment>
<dbReference type="Gene3D" id="3.90.550.10">
    <property type="entry name" value="Spore Coat Polysaccharide Biosynthesis Protein SpsA, Chain A"/>
    <property type="match status" value="1"/>
</dbReference>
<dbReference type="OrthoDB" id="2526284at2759"/>
<dbReference type="AlphaFoldDB" id="A0A0J7K1E9"/>
<dbReference type="GO" id="GO:0016757">
    <property type="term" value="F:glycosyltransferase activity"/>
    <property type="evidence" value="ECO:0007669"/>
    <property type="project" value="TreeGrafter"/>
</dbReference>
<evidence type="ECO:0000313" key="4">
    <source>
        <dbReference type="EMBL" id="KMQ84021.1"/>
    </source>
</evidence>
<proteinExistence type="predicted"/>
<dbReference type="STRING" id="67767.A0A0J7K1E9"/>
<dbReference type="InterPro" id="IPR029044">
    <property type="entry name" value="Nucleotide-diphossugar_trans"/>
</dbReference>
<keyword evidence="3" id="KW-0472">Membrane</keyword>
<dbReference type="PANTHER" id="PTHR21461">
    <property type="entry name" value="GLYCOSYLTRANSFERASE FAMILY 92 PROTEIN"/>
    <property type="match status" value="1"/>
</dbReference>
<dbReference type="PaxDb" id="67767-A0A0J7K1E9"/>
<keyword evidence="5" id="KW-1185">Reference proteome</keyword>
<accession>A0A0J7K1E9</accession>
<reference evidence="4 5" key="1">
    <citation type="submission" date="2015-04" db="EMBL/GenBank/DDBJ databases">
        <title>Lasius niger genome sequencing.</title>
        <authorList>
            <person name="Konorov E.A."/>
            <person name="Nikitin M.A."/>
            <person name="Kirill M.V."/>
            <person name="Chang P."/>
        </authorList>
    </citation>
    <scope>NUCLEOTIDE SEQUENCE [LARGE SCALE GENOMIC DNA]</scope>
    <source>
        <tissue evidence="4">Whole</tissue>
    </source>
</reference>
<name>A0A0J7K1E9_LASNI</name>
<evidence type="ECO:0000256" key="1">
    <source>
        <dbReference type="ARBA" id="ARBA00004167"/>
    </source>
</evidence>
<organism evidence="4 5">
    <name type="scientific">Lasius niger</name>
    <name type="common">Black garden ant</name>
    <dbReference type="NCBI Taxonomy" id="67767"/>
    <lineage>
        <taxon>Eukaryota</taxon>
        <taxon>Metazoa</taxon>
        <taxon>Ecdysozoa</taxon>
        <taxon>Arthropoda</taxon>
        <taxon>Hexapoda</taxon>
        <taxon>Insecta</taxon>
        <taxon>Pterygota</taxon>
        <taxon>Neoptera</taxon>
        <taxon>Endopterygota</taxon>
        <taxon>Hymenoptera</taxon>
        <taxon>Apocrita</taxon>
        <taxon>Aculeata</taxon>
        <taxon>Formicoidea</taxon>
        <taxon>Formicidae</taxon>
        <taxon>Formicinae</taxon>
        <taxon>Lasius</taxon>
        <taxon>Lasius</taxon>
    </lineage>
</organism>
<evidence type="ECO:0000313" key="5">
    <source>
        <dbReference type="Proteomes" id="UP000036403"/>
    </source>
</evidence>
<dbReference type="Proteomes" id="UP000036403">
    <property type="component" value="Unassembled WGS sequence"/>
</dbReference>
<protein>
    <recommendedName>
        <fullName evidence="6">Glycosyltransferase family 92 protein</fullName>
    </recommendedName>
</protein>
<dbReference type="EMBL" id="LBMM01017620">
    <property type="protein sequence ID" value="KMQ84021.1"/>
    <property type="molecule type" value="Genomic_DNA"/>
</dbReference>
<evidence type="ECO:0008006" key="6">
    <source>
        <dbReference type="Google" id="ProtNLM"/>
    </source>
</evidence>
<comment type="caution">
    <text evidence="4">The sequence shown here is derived from an EMBL/GenBank/DDBJ whole genome shotgun (WGS) entry which is preliminary data.</text>
</comment>
<dbReference type="GO" id="GO:0016020">
    <property type="term" value="C:membrane"/>
    <property type="evidence" value="ECO:0007669"/>
    <property type="project" value="UniProtKB-SubCell"/>
</dbReference>
<evidence type="ECO:0000256" key="2">
    <source>
        <dbReference type="ARBA" id="ARBA00022692"/>
    </source>
</evidence>
<keyword evidence="2" id="KW-0812">Transmembrane</keyword>
<dbReference type="GO" id="GO:0005737">
    <property type="term" value="C:cytoplasm"/>
    <property type="evidence" value="ECO:0007669"/>
    <property type="project" value="TreeGrafter"/>
</dbReference>